<sequence length="363" mass="39824">MLTSHALPTSGARERANEIAGLLLGHQRRPDRNRHQQPGDCRELPCADCRATQARVIEAFVLAGQPVRLVLPAFPGKSPNRAKVLGTLPDMAEERALEYLDSLTASIREIHPPGAEIVICSDGRVFSDAVGIPDDDITAYHRELRTMIAALPHVGVSLFTLDQVPEFAGLPHDTMRKVLTERHAVPLDRLRDGVRRGEELPLYRAITRFLFEDGNTPEYKGSRAALQRDARARAYVVIQRSKAWGEFLAQRFPGSVRLSIHPQPCSALKLGIRLGESTGTWLTPWHGVAVDLGGRLVLMKRSEAEALDCDVVERGGRPSHFVLRGPARSAHEDLLRHPAARTGAATAPSASTACAVPTESKEW</sequence>
<dbReference type="RefSeq" id="WP_197349206.1">
    <property type="nucleotide sequence ID" value="NZ_CP048882.1"/>
</dbReference>
<dbReference type="EMBL" id="CP048882">
    <property type="protein sequence ID" value="QPP05690.1"/>
    <property type="molecule type" value="Genomic_DNA"/>
</dbReference>
<reference evidence="3" key="1">
    <citation type="submission" date="2020-02" db="EMBL/GenBank/DDBJ databases">
        <title>Streptomyces sp. ASO4wet.</title>
        <authorList>
            <person name="Risdian C."/>
            <person name="Landwehr W."/>
            <person name="Schupp P."/>
            <person name="Wink J."/>
        </authorList>
    </citation>
    <scope>NUCLEOTIDE SEQUENCE [LARGE SCALE GENOMIC DNA]</scope>
    <source>
        <strain evidence="3">ASO4wet</strain>
    </source>
</reference>
<dbReference type="PIRSF" id="PIRSF037196">
    <property type="entry name" value="Pyoverdine_chromoph_PvcA"/>
    <property type="match status" value="1"/>
</dbReference>
<gene>
    <name evidence="2" type="ORF">G4Z16_03985</name>
</gene>
<protein>
    <submittedName>
        <fullName evidence="2">L-tyrosine/L-tryptophan isonitrile synthase family protein</fullName>
    </submittedName>
</protein>
<dbReference type="Proteomes" id="UP000595046">
    <property type="component" value="Chromosome"/>
</dbReference>
<dbReference type="Pfam" id="PF05141">
    <property type="entry name" value="DIT1_PvcA"/>
    <property type="match status" value="1"/>
</dbReference>
<accession>A0A7T1T3F1</accession>
<evidence type="ECO:0000256" key="1">
    <source>
        <dbReference type="SAM" id="MobiDB-lite"/>
    </source>
</evidence>
<dbReference type="InterPro" id="IPR017133">
    <property type="entry name" value="PvcA"/>
</dbReference>
<keyword evidence="3" id="KW-1185">Reference proteome</keyword>
<organism evidence="2 3">
    <name type="scientific">Streptomyces bathyalis</name>
    <dbReference type="NCBI Taxonomy" id="2710756"/>
    <lineage>
        <taxon>Bacteria</taxon>
        <taxon>Bacillati</taxon>
        <taxon>Actinomycetota</taxon>
        <taxon>Actinomycetes</taxon>
        <taxon>Kitasatosporales</taxon>
        <taxon>Streptomycetaceae</taxon>
        <taxon>Streptomyces</taxon>
    </lineage>
</organism>
<dbReference type="AlphaFoldDB" id="A0A7T1T3F1"/>
<dbReference type="PANTHER" id="PTHR37285">
    <property type="entry name" value="SPORE WALL MATURATION PROTEIN DIT1"/>
    <property type="match status" value="1"/>
</dbReference>
<dbReference type="PANTHER" id="PTHR37285:SF5">
    <property type="entry name" value="SPORE WALL MATURATION PROTEIN DIT1"/>
    <property type="match status" value="1"/>
</dbReference>
<dbReference type="InterPro" id="IPR007817">
    <property type="entry name" value="Isocyanide_synthase_DIT1"/>
</dbReference>
<evidence type="ECO:0000313" key="2">
    <source>
        <dbReference type="EMBL" id="QPP05690.1"/>
    </source>
</evidence>
<dbReference type="KEGG" id="sbat:G4Z16_03985"/>
<dbReference type="Gene3D" id="3.30.60.140">
    <property type="match status" value="1"/>
</dbReference>
<feature type="region of interest" description="Disordered" evidence="1">
    <location>
        <begin position="340"/>
        <end position="363"/>
    </location>
</feature>
<evidence type="ECO:0000313" key="3">
    <source>
        <dbReference type="Proteomes" id="UP000595046"/>
    </source>
</evidence>
<proteinExistence type="predicted"/>
<name>A0A7T1T3F1_9ACTN</name>